<dbReference type="AlphaFoldDB" id="A0A645JLT6"/>
<dbReference type="PANTHER" id="PTHR34475:SF1">
    <property type="entry name" value="CYTOSKELETON PROTEIN RODZ"/>
    <property type="match status" value="1"/>
</dbReference>
<proteinExistence type="predicted"/>
<accession>A0A645JLT6</accession>
<gene>
    <name evidence="3" type="ORF">SDC9_208322</name>
</gene>
<dbReference type="Pfam" id="PF13464">
    <property type="entry name" value="RodZ_C"/>
    <property type="match status" value="1"/>
</dbReference>
<dbReference type="InterPro" id="IPR025194">
    <property type="entry name" value="RodZ-like_C"/>
</dbReference>
<protein>
    <recommendedName>
        <fullName evidence="2">Cytoskeleton protein RodZ-like C-terminal domain-containing protein</fullName>
    </recommendedName>
</protein>
<reference evidence="3" key="1">
    <citation type="submission" date="2019-08" db="EMBL/GenBank/DDBJ databases">
        <authorList>
            <person name="Kucharzyk K."/>
            <person name="Murdoch R.W."/>
            <person name="Higgins S."/>
            <person name="Loffler F."/>
        </authorList>
    </citation>
    <scope>NUCLEOTIDE SEQUENCE</scope>
</reference>
<feature type="compositionally biased region" description="Polar residues" evidence="1">
    <location>
        <begin position="1"/>
        <end position="18"/>
    </location>
</feature>
<evidence type="ECO:0000259" key="2">
    <source>
        <dbReference type="Pfam" id="PF13464"/>
    </source>
</evidence>
<comment type="caution">
    <text evidence="3">The sequence shown here is derived from an EMBL/GenBank/DDBJ whole genome shotgun (WGS) entry which is preliminary data.</text>
</comment>
<feature type="domain" description="Cytoskeleton protein RodZ-like C-terminal" evidence="2">
    <location>
        <begin position="48"/>
        <end position="102"/>
    </location>
</feature>
<dbReference type="EMBL" id="VSSQ01136070">
    <property type="protein sequence ID" value="MPN60593.1"/>
    <property type="molecule type" value="Genomic_DNA"/>
</dbReference>
<evidence type="ECO:0000256" key="1">
    <source>
        <dbReference type="SAM" id="MobiDB-lite"/>
    </source>
</evidence>
<dbReference type="PANTHER" id="PTHR34475">
    <property type="match status" value="1"/>
</dbReference>
<evidence type="ECO:0000313" key="3">
    <source>
        <dbReference type="EMBL" id="MPN60593.1"/>
    </source>
</evidence>
<name>A0A645JLT6_9ZZZZ</name>
<feature type="region of interest" description="Disordered" evidence="1">
    <location>
        <begin position="1"/>
        <end position="22"/>
    </location>
</feature>
<organism evidence="3">
    <name type="scientific">bioreactor metagenome</name>
    <dbReference type="NCBI Taxonomy" id="1076179"/>
    <lineage>
        <taxon>unclassified sequences</taxon>
        <taxon>metagenomes</taxon>
        <taxon>ecological metagenomes</taxon>
    </lineage>
</organism>
<sequence>MNSTNPPIKIEQNNNQDPSKLKPIEQKNDIIINDEIAIVISIDDSNTSNACWIRVIADNKEIFSGTLKAGQSETFKAKDMFKIRFGNPGPVKVKFNGVDQGAVGTEGRPIEKTFSK</sequence>
<dbReference type="InterPro" id="IPR050400">
    <property type="entry name" value="Bact_Cytoskel_RodZ"/>
</dbReference>